<protein>
    <submittedName>
        <fullName evidence="2">Uncharacterized protein</fullName>
    </submittedName>
</protein>
<feature type="transmembrane region" description="Helical" evidence="1">
    <location>
        <begin position="20"/>
        <end position="39"/>
    </location>
</feature>
<organism evidence="2">
    <name type="scientific">Cacopsylla melanoneura</name>
    <dbReference type="NCBI Taxonomy" id="428564"/>
    <lineage>
        <taxon>Eukaryota</taxon>
        <taxon>Metazoa</taxon>
        <taxon>Ecdysozoa</taxon>
        <taxon>Arthropoda</taxon>
        <taxon>Hexapoda</taxon>
        <taxon>Insecta</taxon>
        <taxon>Pterygota</taxon>
        <taxon>Neoptera</taxon>
        <taxon>Paraneoptera</taxon>
        <taxon>Hemiptera</taxon>
        <taxon>Sternorrhyncha</taxon>
        <taxon>Psylloidea</taxon>
        <taxon>Psyllidae</taxon>
        <taxon>Psyllinae</taxon>
        <taxon>Cacopsylla</taxon>
    </lineage>
</organism>
<accession>A0A8D9APY2</accession>
<reference evidence="2" key="1">
    <citation type="submission" date="2021-05" db="EMBL/GenBank/DDBJ databases">
        <authorList>
            <person name="Alioto T."/>
            <person name="Alioto T."/>
            <person name="Gomez Garrido J."/>
        </authorList>
    </citation>
    <scope>NUCLEOTIDE SEQUENCE</scope>
</reference>
<dbReference type="EMBL" id="HBUF01582260">
    <property type="protein sequence ID" value="CAG6770603.1"/>
    <property type="molecule type" value="Transcribed_RNA"/>
</dbReference>
<keyword evidence="1" id="KW-0472">Membrane</keyword>
<evidence type="ECO:0000256" key="1">
    <source>
        <dbReference type="SAM" id="Phobius"/>
    </source>
</evidence>
<proteinExistence type="predicted"/>
<dbReference type="AlphaFoldDB" id="A0A8D9APY2"/>
<keyword evidence="1" id="KW-1133">Transmembrane helix</keyword>
<evidence type="ECO:0000313" key="2">
    <source>
        <dbReference type="EMBL" id="CAG6770603.1"/>
    </source>
</evidence>
<sequence length="106" mass="12201">MLVINFSAVVKLDFSHPIFFTFYYILSIPATYTQLFFLYRTTSVSVQSSYGQKTRICGENRAVRCNSKEEKYSVNTVLRLGSFAVMPYNLRAIQLALDRSLYGACW</sequence>
<name>A0A8D9APY2_9HEMI</name>
<keyword evidence="1" id="KW-0812">Transmembrane</keyword>